<organism evidence="8 9">
    <name type="scientific">Antricoccus suffuscus</name>
    <dbReference type="NCBI Taxonomy" id="1629062"/>
    <lineage>
        <taxon>Bacteria</taxon>
        <taxon>Bacillati</taxon>
        <taxon>Actinomycetota</taxon>
        <taxon>Actinomycetes</taxon>
        <taxon>Geodermatophilales</taxon>
        <taxon>Antricoccaceae</taxon>
        <taxon>Antricoccus</taxon>
    </lineage>
</organism>
<dbReference type="Pfam" id="PF06271">
    <property type="entry name" value="RDD"/>
    <property type="match status" value="1"/>
</dbReference>
<evidence type="ECO:0000256" key="4">
    <source>
        <dbReference type="ARBA" id="ARBA00022989"/>
    </source>
</evidence>
<protein>
    <submittedName>
        <fullName evidence="8">Putative RDD family membrane protein YckC</fullName>
    </submittedName>
</protein>
<dbReference type="PANTHER" id="PTHR36115:SF6">
    <property type="entry name" value="PROLINE-RICH ANTIGEN HOMOLOG"/>
    <property type="match status" value="1"/>
</dbReference>
<proteinExistence type="predicted"/>
<evidence type="ECO:0000259" key="7">
    <source>
        <dbReference type="Pfam" id="PF06271"/>
    </source>
</evidence>
<keyword evidence="5 6" id="KW-0472">Membrane</keyword>
<keyword evidence="2" id="KW-1003">Cell membrane</keyword>
<dbReference type="OrthoDB" id="5187110at2"/>
<dbReference type="PANTHER" id="PTHR36115">
    <property type="entry name" value="PROLINE-RICH ANTIGEN HOMOLOG-RELATED"/>
    <property type="match status" value="1"/>
</dbReference>
<comment type="caution">
    <text evidence="8">The sequence shown here is derived from an EMBL/GenBank/DDBJ whole genome shotgun (WGS) entry which is preliminary data.</text>
</comment>
<dbReference type="PIRSF" id="PIRSF021697">
    <property type="entry name" value="UCP021697"/>
    <property type="match status" value="1"/>
</dbReference>
<sequence>MPTTPYPGQNLGLPQEGPTSVATYGRRVGAFVIDAVIAGAITWIFTVPDLPQNWSLLTFFVIYTLSSAFLGRTPGMMATRIRLATDREGKQLGLWRAAVRTVLTMIVVPAVISDGDRRGLHDKAVGTTVVND</sequence>
<dbReference type="AlphaFoldDB" id="A0A2T0ZZ15"/>
<evidence type="ECO:0000256" key="6">
    <source>
        <dbReference type="SAM" id="Phobius"/>
    </source>
</evidence>
<evidence type="ECO:0000256" key="1">
    <source>
        <dbReference type="ARBA" id="ARBA00004651"/>
    </source>
</evidence>
<feature type="transmembrane region" description="Helical" evidence="6">
    <location>
        <begin position="53"/>
        <end position="71"/>
    </location>
</feature>
<keyword evidence="9" id="KW-1185">Reference proteome</keyword>
<feature type="transmembrane region" description="Helical" evidence="6">
    <location>
        <begin position="92"/>
        <end position="112"/>
    </location>
</feature>
<keyword evidence="3 6" id="KW-0812">Transmembrane</keyword>
<dbReference type="InterPro" id="IPR010432">
    <property type="entry name" value="RDD"/>
</dbReference>
<evidence type="ECO:0000313" key="9">
    <source>
        <dbReference type="Proteomes" id="UP000237752"/>
    </source>
</evidence>
<accession>A0A2T0ZZ15</accession>
<evidence type="ECO:0000256" key="5">
    <source>
        <dbReference type="ARBA" id="ARBA00023136"/>
    </source>
</evidence>
<evidence type="ECO:0000256" key="3">
    <source>
        <dbReference type="ARBA" id="ARBA00022692"/>
    </source>
</evidence>
<dbReference type="InterPro" id="IPR016795">
    <property type="entry name" value="UCP021697"/>
</dbReference>
<feature type="domain" description="RDD" evidence="7">
    <location>
        <begin position="56"/>
        <end position="125"/>
    </location>
</feature>
<evidence type="ECO:0000313" key="8">
    <source>
        <dbReference type="EMBL" id="PRZ41328.1"/>
    </source>
</evidence>
<name>A0A2T0ZZ15_9ACTN</name>
<dbReference type="EMBL" id="PVUE01000010">
    <property type="protein sequence ID" value="PRZ41328.1"/>
    <property type="molecule type" value="Genomic_DNA"/>
</dbReference>
<gene>
    <name evidence="8" type="ORF">CLV47_11055</name>
</gene>
<reference evidence="8 9" key="1">
    <citation type="submission" date="2018-03" db="EMBL/GenBank/DDBJ databases">
        <title>Genomic Encyclopedia of Archaeal and Bacterial Type Strains, Phase II (KMG-II): from individual species to whole genera.</title>
        <authorList>
            <person name="Goeker M."/>
        </authorList>
    </citation>
    <scope>NUCLEOTIDE SEQUENCE [LARGE SCALE GENOMIC DNA]</scope>
    <source>
        <strain evidence="8 9">DSM 100065</strain>
    </source>
</reference>
<feature type="transmembrane region" description="Helical" evidence="6">
    <location>
        <begin position="28"/>
        <end position="47"/>
    </location>
</feature>
<keyword evidence="4 6" id="KW-1133">Transmembrane helix</keyword>
<dbReference type="Proteomes" id="UP000237752">
    <property type="component" value="Unassembled WGS sequence"/>
</dbReference>
<dbReference type="RefSeq" id="WP_106349410.1">
    <property type="nucleotide sequence ID" value="NZ_PVUE01000010.1"/>
</dbReference>
<evidence type="ECO:0000256" key="2">
    <source>
        <dbReference type="ARBA" id="ARBA00022475"/>
    </source>
</evidence>
<comment type="subcellular location">
    <subcellularLocation>
        <location evidence="1">Cell membrane</location>
        <topology evidence="1">Multi-pass membrane protein</topology>
    </subcellularLocation>
</comment>
<dbReference type="GO" id="GO:0005886">
    <property type="term" value="C:plasma membrane"/>
    <property type="evidence" value="ECO:0007669"/>
    <property type="project" value="UniProtKB-SubCell"/>
</dbReference>
<dbReference type="InterPro" id="IPR051791">
    <property type="entry name" value="Pra-immunoreactive"/>
</dbReference>